<accession>A0A4U1EEN4</accession>
<comment type="caution">
    <text evidence="2">The sequence shown here is derived from an EMBL/GenBank/DDBJ whole genome shotgun (WGS) entry which is preliminary data.</text>
</comment>
<protein>
    <submittedName>
        <fullName evidence="2">Uncharacterized protein</fullName>
    </submittedName>
</protein>
<keyword evidence="1" id="KW-0677">Repeat</keyword>
<evidence type="ECO:0000313" key="2">
    <source>
        <dbReference type="EMBL" id="TKC34609.1"/>
    </source>
</evidence>
<dbReference type="Proteomes" id="UP000308365">
    <property type="component" value="Unassembled WGS sequence"/>
</dbReference>
<dbReference type="InterPro" id="IPR036322">
    <property type="entry name" value="WD40_repeat_dom_sf"/>
</dbReference>
<evidence type="ECO:0000256" key="1">
    <source>
        <dbReference type="ARBA" id="ARBA00022737"/>
    </source>
</evidence>
<dbReference type="InterPro" id="IPR051242">
    <property type="entry name" value="WD-EF-hand_domain"/>
</dbReference>
<organism evidence="2 3">
    <name type="scientific">Monodon monoceros</name>
    <name type="common">Narwhal</name>
    <name type="synonym">Ceratodon monodon</name>
    <dbReference type="NCBI Taxonomy" id="40151"/>
    <lineage>
        <taxon>Eukaryota</taxon>
        <taxon>Metazoa</taxon>
        <taxon>Chordata</taxon>
        <taxon>Craniata</taxon>
        <taxon>Vertebrata</taxon>
        <taxon>Euteleostomi</taxon>
        <taxon>Mammalia</taxon>
        <taxon>Eutheria</taxon>
        <taxon>Laurasiatheria</taxon>
        <taxon>Artiodactyla</taxon>
        <taxon>Whippomorpha</taxon>
        <taxon>Cetacea</taxon>
        <taxon>Odontoceti</taxon>
        <taxon>Monodontidae</taxon>
        <taxon>Monodon</taxon>
    </lineage>
</organism>
<dbReference type="AlphaFoldDB" id="A0A4U1EEN4"/>
<name>A0A4U1EEN4_MONMO</name>
<dbReference type="EMBL" id="RWIC01001802">
    <property type="protein sequence ID" value="TKC34609.1"/>
    <property type="molecule type" value="Genomic_DNA"/>
</dbReference>
<gene>
    <name evidence="2" type="ORF">EI555_012247</name>
</gene>
<dbReference type="SUPFAM" id="SSF50978">
    <property type="entry name" value="WD40 repeat-like"/>
    <property type="match status" value="1"/>
</dbReference>
<dbReference type="Gene3D" id="2.130.10.10">
    <property type="entry name" value="YVTN repeat-like/Quinoprotein amine dehydrogenase"/>
    <property type="match status" value="1"/>
</dbReference>
<sequence length="178" mass="19773">MQTPRDPSSCFPPSRFCHLLEAIRRGLSLCKFYSWKLGCGLEISSMLQSRDKAWVSSMAVTTGDACAYVADQDGSVPVYDVEEYGLQGPEPQPPRSRCDVLAGPYQHGDIPWGISPLLYLISLELREEEKFLLSSSLDRTVHLWSTDGEYIGKHCPTWPAAQSWFRASGGASIGSWIL</sequence>
<dbReference type="InterPro" id="IPR015943">
    <property type="entry name" value="WD40/YVTN_repeat-like_dom_sf"/>
</dbReference>
<reference evidence="3" key="1">
    <citation type="journal article" date="2019" name="IScience">
        <title>Narwhal Genome Reveals Long-Term Low Genetic Diversity despite Current Large Abundance Size.</title>
        <authorList>
            <person name="Westbury M.V."/>
            <person name="Petersen B."/>
            <person name="Garde E."/>
            <person name="Heide-Jorgensen M.P."/>
            <person name="Lorenzen E.D."/>
        </authorList>
    </citation>
    <scope>NUCLEOTIDE SEQUENCE [LARGE SCALE GENOMIC DNA]</scope>
</reference>
<evidence type="ECO:0000313" key="3">
    <source>
        <dbReference type="Proteomes" id="UP000308365"/>
    </source>
</evidence>
<dbReference type="PANTHER" id="PTHR44324:SF4">
    <property type="entry name" value="WD40 REPEAT DOMAIN 95"/>
    <property type="match status" value="1"/>
</dbReference>
<dbReference type="PANTHER" id="PTHR44324">
    <property type="entry name" value="WD40 REPEAT DOMAIN 95"/>
    <property type="match status" value="1"/>
</dbReference>
<proteinExistence type="predicted"/>